<dbReference type="EMBL" id="JACDTQ010003868">
    <property type="protein sequence ID" value="KAF5912052.1"/>
    <property type="molecule type" value="Genomic_DNA"/>
</dbReference>
<sequence>MATTQWVIEGVTGWCTGFISQKVVQSGPKLWDIDFLSFKLQTTLATSRLTGNVGKVTPKTNQKPKRANQDLPELKVKLCQEEGHPGWGFVAEFLLGMMLQNHLTFRRGFRHCFGKSERANIVIRIDNNSTPWRTRSSLTTLPITSFALAQNISAKHDTHNAKKNKYTEVSEGQDFRLPGKNYRRKWGRLGWSGSGSEVQAARVKSLTLEKS</sequence>
<dbReference type="Proteomes" id="UP000551758">
    <property type="component" value="Unassembled WGS sequence"/>
</dbReference>
<gene>
    <name evidence="1" type="ORF">HPG69_003326</name>
</gene>
<organism evidence="1 2">
    <name type="scientific">Diceros bicornis minor</name>
    <name type="common">South-central black rhinoceros</name>
    <dbReference type="NCBI Taxonomy" id="77932"/>
    <lineage>
        <taxon>Eukaryota</taxon>
        <taxon>Metazoa</taxon>
        <taxon>Chordata</taxon>
        <taxon>Craniata</taxon>
        <taxon>Vertebrata</taxon>
        <taxon>Euteleostomi</taxon>
        <taxon>Mammalia</taxon>
        <taxon>Eutheria</taxon>
        <taxon>Laurasiatheria</taxon>
        <taxon>Perissodactyla</taxon>
        <taxon>Rhinocerotidae</taxon>
        <taxon>Diceros</taxon>
    </lineage>
</organism>
<dbReference type="AlphaFoldDB" id="A0A7J7E8D7"/>
<accession>A0A7J7E8D7</accession>
<protein>
    <submittedName>
        <fullName evidence="1">Uncharacterized protein</fullName>
    </submittedName>
</protein>
<evidence type="ECO:0000313" key="2">
    <source>
        <dbReference type="Proteomes" id="UP000551758"/>
    </source>
</evidence>
<proteinExistence type="predicted"/>
<reference evidence="1 2" key="1">
    <citation type="journal article" date="2020" name="Mol. Biol. Evol.">
        <title>Interspecific Gene Flow and the Evolution of Specialization in Black and White Rhinoceros.</title>
        <authorList>
            <person name="Moodley Y."/>
            <person name="Westbury M.V."/>
            <person name="Russo I.M."/>
            <person name="Gopalakrishnan S."/>
            <person name="Rakotoarivelo A."/>
            <person name="Olsen R.A."/>
            <person name="Prost S."/>
            <person name="Tunstall T."/>
            <person name="Ryder O.A."/>
            <person name="Dalen L."/>
            <person name="Bruford M.W."/>
        </authorList>
    </citation>
    <scope>NUCLEOTIDE SEQUENCE [LARGE SCALE GENOMIC DNA]</scope>
    <source>
        <strain evidence="1">SBR-YM</strain>
        <tissue evidence="1">Skin</tissue>
    </source>
</reference>
<evidence type="ECO:0000313" key="1">
    <source>
        <dbReference type="EMBL" id="KAF5912052.1"/>
    </source>
</evidence>
<keyword evidence="2" id="KW-1185">Reference proteome</keyword>
<comment type="caution">
    <text evidence="1">The sequence shown here is derived from an EMBL/GenBank/DDBJ whole genome shotgun (WGS) entry which is preliminary data.</text>
</comment>
<name>A0A7J7E8D7_DICBM</name>